<dbReference type="OrthoDB" id="5181940at2759"/>
<proteinExistence type="predicted"/>
<dbReference type="SUPFAM" id="SSF54427">
    <property type="entry name" value="NTF2-like"/>
    <property type="match status" value="1"/>
</dbReference>
<dbReference type="AlphaFoldDB" id="A0A9P4QT52"/>
<evidence type="ECO:0000313" key="2">
    <source>
        <dbReference type="Proteomes" id="UP000799444"/>
    </source>
</evidence>
<dbReference type="Proteomes" id="UP000799444">
    <property type="component" value="Unassembled WGS sequence"/>
</dbReference>
<accession>A0A9P4QT52</accession>
<gene>
    <name evidence="1" type="ORF">EJ04DRAFT_515246</name>
</gene>
<name>A0A9P4QT52_9PLEO</name>
<protein>
    <submittedName>
        <fullName evidence="1">Uncharacterized protein</fullName>
    </submittedName>
</protein>
<dbReference type="Gene3D" id="3.10.450.50">
    <property type="match status" value="1"/>
</dbReference>
<reference evidence="1" key="1">
    <citation type="journal article" date="2020" name="Stud. Mycol.">
        <title>101 Dothideomycetes genomes: a test case for predicting lifestyles and emergence of pathogens.</title>
        <authorList>
            <person name="Haridas S."/>
            <person name="Albert R."/>
            <person name="Binder M."/>
            <person name="Bloem J."/>
            <person name="Labutti K."/>
            <person name="Salamov A."/>
            <person name="Andreopoulos B."/>
            <person name="Baker S."/>
            <person name="Barry K."/>
            <person name="Bills G."/>
            <person name="Bluhm B."/>
            <person name="Cannon C."/>
            <person name="Castanera R."/>
            <person name="Culley D."/>
            <person name="Daum C."/>
            <person name="Ezra D."/>
            <person name="Gonzalez J."/>
            <person name="Henrissat B."/>
            <person name="Kuo A."/>
            <person name="Liang C."/>
            <person name="Lipzen A."/>
            <person name="Lutzoni F."/>
            <person name="Magnuson J."/>
            <person name="Mondo S."/>
            <person name="Nolan M."/>
            <person name="Ohm R."/>
            <person name="Pangilinan J."/>
            <person name="Park H.-J."/>
            <person name="Ramirez L."/>
            <person name="Alfaro M."/>
            <person name="Sun H."/>
            <person name="Tritt A."/>
            <person name="Yoshinaga Y."/>
            <person name="Zwiers L.-H."/>
            <person name="Turgeon B."/>
            <person name="Goodwin S."/>
            <person name="Spatafora J."/>
            <person name="Crous P."/>
            <person name="Grigoriev I."/>
        </authorList>
    </citation>
    <scope>NUCLEOTIDE SEQUENCE</scope>
    <source>
        <strain evidence="1">CBS 125425</strain>
    </source>
</reference>
<keyword evidence="2" id="KW-1185">Reference proteome</keyword>
<sequence>MTKLKDHHHDITSIKSLIQAFFDAINAADTHALASHFFPSANLTILRQDPPLPPSPTHYPAYASLAPIPTTPSPHSISTPEEKLSVVIRTSIENFIALIEEGKKRREGKPGPSLFEKPDLDATDVKIDGLFASAWSPFSVTFDGVLHHYGVMVYSLGKGEDGEEERRWRIEGLTQNYRRTPGWGESSGAVL</sequence>
<evidence type="ECO:0000313" key="1">
    <source>
        <dbReference type="EMBL" id="KAF2730451.1"/>
    </source>
</evidence>
<comment type="caution">
    <text evidence="1">The sequence shown here is derived from an EMBL/GenBank/DDBJ whole genome shotgun (WGS) entry which is preliminary data.</text>
</comment>
<organism evidence="1 2">
    <name type="scientific">Polyplosphaeria fusca</name>
    <dbReference type="NCBI Taxonomy" id="682080"/>
    <lineage>
        <taxon>Eukaryota</taxon>
        <taxon>Fungi</taxon>
        <taxon>Dikarya</taxon>
        <taxon>Ascomycota</taxon>
        <taxon>Pezizomycotina</taxon>
        <taxon>Dothideomycetes</taxon>
        <taxon>Pleosporomycetidae</taxon>
        <taxon>Pleosporales</taxon>
        <taxon>Tetraplosphaeriaceae</taxon>
        <taxon>Polyplosphaeria</taxon>
    </lineage>
</organism>
<dbReference type="InterPro" id="IPR032710">
    <property type="entry name" value="NTF2-like_dom_sf"/>
</dbReference>
<dbReference type="EMBL" id="ML996217">
    <property type="protein sequence ID" value="KAF2730451.1"/>
    <property type="molecule type" value="Genomic_DNA"/>
</dbReference>